<comment type="caution">
    <text evidence="8">The sequence shown here is derived from an EMBL/GenBank/DDBJ whole genome shotgun (WGS) entry which is preliminary data.</text>
</comment>
<feature type="domain" description="RNA polymerase sigma-70 region 2" evidence="6">
    <location>
        <begin position="27"/>
        <end position="98"/>
    </location>
</feature>
<dbReference type="PANTHER" id="PTHR43133:SF8">
    <property type="entry name" value="RNA POLYMERASE SIGMA FACTOR HI_1459-RELATED"/>
    <property type="match status" value="1"/>
</dbReference>
<keyword evidence="5" id="KW-0804">Transcription</keyword>
<evidence type="ECO:0000259" key="7">
    <source>
        <dbReference type="Pfam" id="PF08281"/>
    </source>
</evidence>
<dbReference type="Proteomes" id="UP000580839">
    <property type="component" value="Unassembled WGS sequence"/>
</dbReference>
<dbReference type="GO" id="GO:0003677">
    <property type="term" value="F:DNA binding"/>
    <property type="evidence" value="ECO:0007669"/>
    <property type="project" value="UniProtKB-KW"/>
</dbReference>
<accession>A0A849SNP8</accession>
<dbReference type="InterPro" id="IPR007627">
    <property type="entry name" value="RNA_pol_sigma70_r2"/>
</dbReference>
<sequence length="191" mass="21417">MPESLPDTTIELLNRARAGEAAARNRLFARYAPVLSRWAHRRLPLAARDLNETQDLVQVTLMRAFGRLEAFEYRGPGAFLGYLRHILLNVIRNELRRVSSRPQHAELSDSLPQAGPSVVEQVAGREVLARYERGLEALNPEAREAVILRVELHLPFAEIAELLQKPSENAARMAVSRALVSLAEAMKEPKP</sequence>
<evidence type="ECO:0000259" key="6">
    <source>
        <dbReference type="Pfam" id="PF04542"/>
    </source>
</evidence>
<dbReference type="Pfam" id="PF08281">
    <property type="entry name" value="Sigma70_r4_2"/>
    <property type="match status" value="1"/>
</dbReference>
<dbReference type="SUPFAM" id="SSF88659">
    <property type="entry name" value="Sigma3 and sigma4 domains of RNA polymerase sigma factors"/>
    <property type="match status" value="1"/>
</dbReference>
<name>A0A849SNP8_UNCEI</name>
<dbReference type="Gene3D" id="1.10.1740.10">
    <property type="match status" value="1"/>
</dbReference>
<evidence type="ECO:0000313" key="9">
    <source>
        <dbReference type="Proteomes" id="UP000580839"/>
    </source>
</evidence>
<dbReference type="SUPFAM" id="SSF88946">
    <property type="entry name" value="Sigma2 domain of RNA polymerase sigma factors"/>
    <property type="match status" value="1"/>
</dbReference>
<reference evidence="8 9" key="1">
    <citation type="submission" date="2020-04" db="EMBL/GenBank/DDBJ databases">
        <title>Metagenomic profiling of ammonia- and methane-oxidizing microorganisms in a Dutch drinking water treatment plant.</title>
        <authorList>
            <person name="Poghosyan L."/>
            <person name="Leucker S."/>
        </authorList>
    </citation>
    <scope>NUCLEOTIDE SEQUENCE [LARGE SCALE GENOMIC DNA]</scope>
    <source>
        <strain evidence="8">S-RSF-IL-03</strain>
    </source>
</reference>
<dbReference type="GO" id="GO:0006352">
    <property type="term" value="P:DNA-templated transcription initiation"/>
    <property type="evidence" value="ECO:0007669"/>
    <property type="project" value="InterPro"/>
</dbReference>
<keyword evidence="4" id="KW-0238">DNA-binding</keyword>
<dbReference type="InterPro" id="IPR013249">
    <property type="entry name" value="RNA_pol_sigma70_r4_t2"/>
</dbReference>
<evidence type="ECO:0000256" key="4">
    <source>
        <dbReference type="ARBA" id="ARBA00023125"/>
    </source>
</evidence>
<evidence type="ECO:0000256" key="1">
    <source>
        <dbReference type="ARBA" id="ARBA00010641"/>
    </source>
</evidence>
<keyword evidence="3" id="KW-0731">Sigma factor</keyword>
<gene>
    <name evidence="8" type="ORF">HOP12_02605</name>
</gene>
<evidence type="ECO:0000256" key="3">
    <source>
        <dbReference type="ARBA" id="ARBA00023082"/>
    </source>
</evidence>
<dbReference type="InterPro" id="IPR013325">
    <property type="entry name" value="RNA_pol_sigma_r2"/>
</dbReference>
<protein>
    <submittedName>
        <fullName evidence="8">Sigma-70 family RNA polymerase sigma factor</fullName>
    </submittedName>
</protein>
<dbReference type="Gene3D" id="1.10.10.10">
    <property type="entry name" value="Winged helix-like DNA-binding domain superfamily/Winged helix DNA-binding domain"/>
    <property type="match status" value="1"/>
</dbReference>
<evidence type="ECO:0000256" key="5">
    <source>
        <dbReference type="ARBA" id="ARBA00023163"/>
    </source>
</evidence>
<comment type="similarity">
    <text evidence="1">Belongs to the sigma-70 factor family. ECF subfamily.</text>
</comment>
<evidence type="ECO:0000256" key="2">
    <source>
        <dbReference type="ARBA" id="ARBA00023015"/>
    </source>
</evidence>
<dbReference type="EMBL" id="JABFRW010000026">
    <property type="protein sequence ID" value="NOT33040.1"/>
    <property type="molecule type" value="Genomic_DNA"/>
</dbReference>
<proteinExistence type="inferred from homology"/>
<keyword evidence="2" id="KW-0805">Transcription regulation</keyword>
<dbReference type="InterPro" id="IPR039425">
    <property type="entry name" value="RNA_pol_sigma-70-like"/>
</dbReference>
<dbReference type="GO" id="GO:0016987">
    <property type="term" value="F:sigma factor activity"/>
    <property type="evidence" value="ECO:0007669"/>
    <property type="project" value="UniProtKB-KW"/>
</dbReference>
<dbReference type="AlphaFoldDB" id="A0A849SNP8"/>
<dbReference type="PANTHER" id="PTHR43133">
    <property type="entry name" value="RNA POLYMERASE ECF-TYPE SIGMA FACTO"/>
    <property type="match status" value="1"/>
</dbReference>
<dbReference type="Pfam" id="PF04542">
    <property type="entry name" value="Sigma70_r2"/>
    <property type="match status" value="1"/>
</dbReference>
<feature type="domain" description="RNA polymerase sigma factor 70 region 4 type 2" evidence="7">
    <location>
        <begin position="131"/>
        <end position="180"/>
    </location>
</feature>
<organism evidence="8 9">
    <name type="scientific">Eiseniibacteriota bacterium</name>
    <dbReference type="NCBI Taxonomy" id="2212470"/>
    <lineage>
        <taxon>Bacteria</taxon>
        <taxon>Candidatus Eiseniibacteriota</taxon>
    </lineage>
</organism>
<evidence type="ECO:0000313" key="8">
    <source>
        <dbReference type="EMBL" id="NOT33040.1"/>
    </source>
</evidence>
<dbReference type="InterPro" id="IPR013324">
    <property type="entry name" value="RNA_pol_sigma_r3/r4-like"/>
</dbReference>
<dbReference type="NCBIfam" id="TIGR02937">
    <property type="entry name" value="sigma70-ECF"/>
    <property type="match status" value="1"/>
</dbReference>
<dbReference type="InterPro" id="IPR036388">
    <property type="entry name" value="WH-like_DNA-bd_sf"/>
</dbReference>
<dbReference type="InterPro" id="IPR014284">
    <property type="entry name" value="RNA_pol_sigma-70_dom"/>
</dbReference>